<accession>A0A0R3UH82</accession>
<sequence length="341" mass="38686">MATKVVLCLCVLWASVEANNYDAYLADLSLRNQETHELFRRHNPSGSFVLDYVLSSPEFRKTHPVLLEYDNEEEIEDSDVDEAWEHLLMSLAFAEDTARNHDVEMATKRFQSSEAPWANWQLQLNRTSPRARAYPAYPGSEFAPQDHNWGTHRVSGGSSEVGSWINYAVYGAQAQEDEDDEEDEGEAVMSPVLAAKSGVKLDQLPAYCDPPNPCPIGYDPATLATPCDRDVEDTKQFNRHWIWQKMRSGECSCDEEHMEACPTDKPQSEDDFEELRENHRPGGIPYLRGRQRTNIAAKKSGRRPAGRHVALGPKVKVHYQPSPVRAHSHSVRNQAWHKLTD</sequence>
<dbReference type="GO" id="GO:0030234">
    <property type="term" value="F:enzyme regulator activity"/>
    <property type="evidence" value="ECO:0007669"/>
    <property type="project" value="TreeGrafter"/>
</dbReference>
<dbReference type="Proteomes" id="UP000267029">
    <property type="component" value="Unassembled WGS sequence"/>
</dbReference>
<evidence type="ECO:0000256" key="3">
    <source>
        <dbReference type="ARBA" id="ARBA00019589"/>
    </source>
</evidence>
<feature type="signal peptide" evidence="10">
    <location>
        <begin position="1"/>
        <end position="18"/>
    </location>
</feature>
<feature type="region of interest" description="Disordered" evidence="9">
    <location>
        <begin position="298"/>
        <end position="341"/>
    </location>
</feature>
<evidence type="ECO:0000256" key="6">
    <source>
        <dbReference type="ARBA" id="ARBA00022729"/>
    </source>
</evidence>
<feature type="chain" id="PRO_5030017526" description="Neuroendocrine protein 7B2" evidence="10">
    <location>
        <begin position="19"/>
        <end position="341"/>
    </location>
</feature>
<keyword evidence="4" id="KW-0813">Transport</keyword>
<organism evidence="11 12">
    <name type="scientific">Mesocestoides corti</name>
    <name type="common">Flatworm</name>
    <dbReference type="NCBI Taxonomy" id="53468"/>
    <lineage>
        <taxon>Eukaryota</taxon>
        <taxon>Metazoa</taxon>
        <taxon>Spiralia</taxon>
        <taxon>Lophotrochozoa</taxon>
        <taxon>Platyhelminthes</taxon>
        <taxon>Cestoda</taxon>
        <taxon>Eucestoda</taxon>
        <taxon>Cyclophyllidea</taxon>
        <taxon>Mesocestoididae</taxon>
        <taxon>Mesocestoides</taxon>
    </lineage>
</organism>
<reference evidence="11 12" key="1">
    <citation type="submission" date="2018-10" db="EMBL/GenBank/DDBJ databases">
        <authorList>
            <consortium name="Pathogen Informatics"/>
        </authorList>
    </citation>
    <scope>NUCLEOTIDE SEQUENCE [LARGE SCALE GENOMIC DNA]</scope>
</reference>
<evidence type="ECO:0000256" key="9">
    <source>
        <dbReference type="SAM" id="MobiDB-lite"/>
    </source>
</evidence>
<keyword evidence="6 10" id="KW-0732">Signal</keyword>
<dbReference type="STRING" id="53468.A0A0R3UH82"/>
<keyword evidence="7" id="KW-1015">Disulfide bond</keyword>
<comment type="similarity">
    <text evidence="2">Belongs to the 7B2 family.</text>
</comment>
<keyword evidence="12" id="KW-1185">Reference proteome</keyword>
<keyword evidence="8" id="KW-0143">Chaperone</keyword>
<dbReference type="Pfam" id="PF05281">
    <property type="entry name" value="Secretogranin_V"/>
    <property type="match status" value="1"/>
</dbReference>
<protein>
    <recommendedName>
        <fullName evidence="3">Neuroendocrine protein 7B2</fullName>
    </recommendedName>
</protein>
<evidence type="ECO:0000256" key="1">
    <source>
        <dbReference type="ARBA" id="ARBA00004613"/>
    </source>
</evidence>
<dbReference type="EMBL" id="UXSR01005283">
    <property type="protein sequence ID" value="VDD80666.1"/>
    <property type="molecule type" value="Genomic_DNA"/>
</dbReference>
<dbReference type="PANTHER" id="PTHR12738:SF0">
    <property type="entry name" value="NEUROENDOCRINE PROTEIN 7B2"/>
    <property type="match status" value="1"/>
</dbReference>
<dbReference type="GO" id="GO:0030141">
    <property type="term" value="C:secretory granule"/>
    <property type="evidence" value="ECO:0007669"/>
    <property type="project" value="InterPro"/>
</dbReference>
<dbReference type="InterPro" id="IPR007945">
    <property type="entry name" value="Secretogranin_V"/>
</dbReference>
<evidence type="ECO:0000313" key="11">
    <source>
        <dbReference type="EMBL" id="VDD80666.1"/>
    </source>
</evidence>
<evidence type="ECO:0000256" key="5">
    <source>
        <dbReference type="ARBA" id="ARBA00022525"/>
    </source>
</evidence>
<comment type="subcellular location">
    <subcellularLocation>
        <location evidence="1">Secreted</location>
    </subcellularLocation>
</comment>
<dbReference type="OrthoDB" id="9922675at2759"/>
<evidence type="ECO:0000256" key="2">
    <source>
        <dbReference type="ARBA" id="ARBA00006348"/>
    </source>
</evidence>
<proteinExistence type="inferred from homology"/>
<dbReference type="GO" id="GO:0005576">
    <property type="term" value="C:extracellular region"/>
    <property type="evidence" value="ECO:0007669"/>
    <property type="project" value="UniProtKB-SubCell"/>
</dbReference>
<evidence type="ECO:0000313" key="12">
    <source>
        <dbReference type="Proteomes" id="UP000267029"/>
    </source>
</evidence>
<gene>
    <name evidence="11" type="ORF">MCOS_LOCUS6669</name>
</gene>
<evidence type="ECO:0000256" key="10">
    <source>
        <dbReference type="SAM" id="SignalP"/>
    </source>
</evidence>
<keyword evidence="5" id="KW-0964">Secreted</keyword>
<dbReference type="AlphaFoldDB" id="A0A0R3UH82"/>
<dbReference type="GO" id="GO:0007218">
    <property type="term" value="P:neuropeptide signaling pathway"/>
    <property type="evidence" value="ECO:0007669"/>
    <property type="project" value="InterPro"/>
</dbReference>
<dbReference type="GO" id="GO:0046883">
    <property type="term" value="P:regulation of hormone secretion"/>
    <property type="evidence" value="ECO:0007669"/>
    <property type="project" value="TreeGrafter"/>
</dbReference>
<evidence type="ECO:0000256" key="4">
    <source>
        <dbReference type="ARBA" id="ARBA00022448"/>
    </source>
</evidence>
<evidence type="ECO:0000256" key="7">
    <source>
        <dbReference type="ARBA" id="ARBA00023157"/>
    </source>
</evidence>
<dbReference type="PANTHER" id="PTHR12738">
    <property type="entry name" value="NEUROENDOCRINE PROTEIN 7B2"/>
    <property type="match status" value="1"/>
</dbReference>
<evidence type="ECO:0000256" key="8">
    <source>
        <dbReference type="ARBA" id="ARBA00023186"/>
    </source>
</evidence>
<name>A0A0R3UH82_MESCO</name>